<organism evidence="2 3">
    <name type="scientific">Pleurodeles waltl</name>
    <name type="common">Iberian ribbed newt</name>
    <dbReference type="NCBI Taxonomy" id="8319"/>
    <lineage>
        <taxon>Eukaryota</taxon>
        <taxon>Metazoa</taxon>
        <taxon>Chordata</taxon>
        <taxon>Craniata</taxon>
        <taxon>Vertebrata</taxon>
        <taxon>Euteleostomi</taxon>
        <taxon>Amphibia</taxon>
        <taxon>Batrachia</taxon>
        <taxon>Caudata</taxon>
        <taxon>Salamandroidea</taxon>
        <taxon>Salamandridae</taxon>
        <taxon>Pleurodelinae</taxon>
        <taxon>Pleurodeles</taxon>
    </lineage>
</organism>
<keyword evidence="3" id="KW-1185">Reference proteome</keyword>
<evidence type="ECO:0000313" key="3">
    <source>
        <dbReference type="Proteomes" id="UP001066276"/>
    </source>
</evidence>
<name>A0AAV7MY43_PLEWA</name>
<proteinExistence type="predicted"/>
<evidence type="ECO:0000256" key="1">
    <source>
        <dbReference type="SAM" id="MobiDB-lite"/>
    </source>
</evidence>
<evidence type="ECO:0000313" key="2">
    <source>
        <dbReference type="EMBL" id="KAJ1107665.1"/>
    </source>
</evidence>
<sequence>MFKTSSVFHERRGDTSLRLRVSLVPLSALLAHNTKLLTSRGLRARVSHCQGEETHRYGYQLLAHVARRAKLSEEPLKGSRAKEEKKKTFFGEKTDPQTDITSAGYKMALYYSSASQQECQYAKAPVRQGAASSQYLLQALPGLHHSGSPIPKSSSQESQISRTRSGVTGDVSGRKFVGSGLVVTPRRQC</sequence>
<feature type="region of interest" description="Disordered" evidence="1">
    <location>
        <begin position="142"/>
        <end position="173"/>
    </location>
</feature>
<accession>A0AAV7MY43</accession>
<dbReference type="Proteomes" id="UP001066276">
    <property type="component" value="Chromosome 9"/>
</dbReference>
<reference evidence="2" key="1">
    <citation type="journal article" date="2022" name="bioRxiv">
        <title>Sequencing and chromosome-scale assembly of the giantPleurodeles waltlgenome.</title>
        <authorList>
            <person name="Brown T."/>
            <person name="Elewa A."/>
            <person name="Iarovenko S."/>
            <person name="Subramanian E."/>
            <person name="Araus A.J."/>
            <person name="Petzold A."/>
            <person name="Susuki M."/>
            <person name="Suzuki K.-i.T."/>
            <person name="Hayashi T."/>
            <person name="Toyoda A."/>
            <person name="Oliveira C."/>
            <person name="Osipova E."/>
            <person name="Leigh N.D."/>
            <person name="Simon A."/>
            <person name="Yun M.H."/>
        </authorList>
    </citation>
    <scope>NUCLEOTIDE SEQUENCE</scope>
    <source>
        <strain evidence="2">20211129_DDA</strain>
        <tissue evidence="2">Liver</tissue>
    </source>
</reference>
<dbReference type="EMBL" id="JANPWB010000013">
    <property type="protein sequence ID" value="KAJ1107665.1"/>
    <property type="molecule type" value="Genomic_DNA"/>
</dbReference>
<protein>
    <submittedName>
        <fullName evidence="2">Uncharacterized protein</fullName>
    </submittedName>
</protein>
<dbReference type="AlphaFoldDB" id="A0AAV7MY43"/>
<gene>
    <name evidence="2" type="ORF">NDU88_005055</name>
</gene>
<comment type="caution">
    <text evidence="2">The sequence shown here is derived from an EMBL/GenBank/DDBJ whole genome shotgun (WGS) entry which is preliminary data.</text>
</comment>
<feature type="compositionally biased region" description="Polar residues" evidence="1">
    <location>
        <begin position="151"/>
        <end position="166"/>
    </location>
</feature>